<evidence type="ECO:0000256" key="1">
    <source>
        <dbReference type="SAM" id="SignalP"/>
    </source>
</evidence>
<feature type="signal peptide" evidence="1">
    <location>
        <begin position="1"/>
        <end position="18"/>
    </location>
</feature>
<dbReference type="Proteomes" id="UP001215712">
    <property type="component" value="Unassembled WGS sequence"/>
</dbReference>
<reference evidence="2" key="2">
    <citation type="submission" date="2023-01" db="EMBL/GenBank/DDBJ databases">
        <authorList>
            <person name="Petersen C."/>
        </authorList>
    </citation>
    <scope>NUCLEOTIDE SEQUENCE</scope>
    <source>
        <strain evidence="2">IBT 17514</strain>
    </source>
</reference>
<keyword evidence="1" id="KW-0732">Signal</keyword>
<gene>
    <name evidence="2" type="ORF">N7493_011764</name>
</gene>
<dbReference type="EMBL" id="JAQJAN010000023">
    <property type="protein sequence ID" value="KAJ5703375.1"/>
    <property type="molecule type" value="Genomic_DNA"/>
</dbReference>
<dbReference type="AlphaFoldDB" id="A0AAD6HAF1"/>
<keyword evidence="3" id="KW-1185">Reference proteome</keyword>
<evidence type="ECO:0000313" key="3">
    <source>
        <dbReference type="Proteomes" id="UP001215712"/>
    </source>
</evidence>
<accession>A0AAD6HAF1</accession>
<evidence type="ECO:0000313" key="2">
    <source>
        <dbReference type="EMBL" id="KAJ5703375.1"/>
    </source>
</evidence>
<proteinExistence type="predicted"/>
<reference evidence="2" key="1">
    <citation type="journal article" date="2023" name="IMA Fungus">
        <title>Comparative genomic study of the Penicillium genus elucidates a diverse pangenome and 15 lateral gene transfer events.</title>
        <authorList>
            <person name="Petersen C."/>
            <person name="Sorensen T."/>
            <person name="Nielsen M.R."/>
            <person name="Sondergaard T.E."/>
            <person name="Sorensen J.L."/>
            <person name="Fitzpatrick D.A."/>
            <person name="Frisvad J.C."/>
            <person name="Nielsen K.L."/>
        </authorList>
    </citation>
    <scope>NUCLEOTIDE SEQUENCE</scope>
    <source>
        <strain evidence="2">IBT 17514</strain>
    </source>
</reference>
<comment type="caution">
    <text evidence="2">The sequence shown here is derived from an EMBL/GenBank/DDBJ whole genome shotgun (WGS) entry which is preliminary data.</text>
</comment>
<organism evidence="2 3">
    <name type="scientific">Penicillium malachiteum</name>
    <dbReference type="NCBI Taxonomy" id="1324776"/>
    <lineage>
        <taxon>Eukaryota</taxon>
        <taxon>Fungi</taxon>
        <taxon>Dikarya</taxon>
        <taxon>Ascomycota</taxon>
        <taxon>Pezizomycotina</taxon>
        <taxon>Eurotiomycetes</taxon>
        <taxon>Eurotiomycetidae</taxon>
        <taxon>Eurotiales</taxon>
        <taxon>Aspergillaceae</taxon>
        <taxon>Penicillium</taxon>
    </lineage>
</organism>
<sequence>MRSCIVSFLMGFAATAAAVTLTLPTDGSCIDLTKNMLVEWTATAQEVQEIPEVSFRLANYNGAWPNVNDPIPLSVDGSVLTRRGYVLIPRMSYDDAMRYYSVTNGRGFTIRITRGSLALEDESHLDENHITIARPGVGC</sequence>
<feature type="chain" id="PRO_5042256134" evidence="1">
    <location>
        <begin position="19"/>
        <end position="139"/>
    </location>
</feature>
<protein>
    <submittedName>
        <fullName evidence="2">Uncharacterized protein</fullName>
    </submittedName>
</protein>
<name>A0AAD6HAF1_9EURO</name>